<evidence type="ECO:0000256" key="3">
    <source>
        <dbReference type="SAM" id="SignalP"/>
    </source>
</evidence>
<keyword evidence="3" id="KW-0732">Signal</keyword>
<dbReference type="RefSeq" id="WP_138190699.1">
    <property type="nucleotide sequence ID" value="NZ_VBWP01000003.1"/>
</dbReference>
<evidence type="ECO:0000313" key="4">
    <source>
        <dbReference type="EMBL" id="TLG75492.1"/>
    </source>
</evidence>
<feature type="region of interest" description="Disordered" evidence="1">
    <location>
        <begin position="235"/>
        <end position="255"/>
    </location>
</feature>
<name>A0A5R8QEW8_9FIRM</name>
<protein>
    <recommendedName>
        <fullName evidence="6">DUF5011 domain-containing protein</fullName>
    </recommendedName>
</protein>
<feature type="chain" id="PRO_5039127803" description="DUF5011 domain-containing protein" evidence="3">
    <location>
        <begin position="29"/>
        <end position="2046"/>
    </location>
</feature>
<accession>A0A5R8QEW8</accession>
<dbReference type="InParanoid" id="A0A5R8QEW8"/>
<keyword evidence="2" id="KW-0812">Transmembrane</keyword>
<gene>
    <name evidence="4" type="ORF">FEZ08_05460</name>
</gene>
<evidence type="ECO:0000256" key="1">
    <source>
        <dbReference type="SAM" id="MobiDB-lite"/>
    </source>
</evidence>
<sequence length="2046" mass="218732">MGRVIKITSAIAFSLILFVSQMNLLTYATTENNIDEQTQVSEDNQGQSEVTTEADTTVDAESSSEYGKVIAPFSSITNSGVSLNIPGYDEVGWDVGVVKDVNVTVDFGDSTSSDKTLKVTVPDGMRYELIPVKGNENKTGVDTVILSNLGTSDPLYTAITDITLPKKETFAGGATIGQVVYTFTPGTQVVTINLKVSVDKNKYYNPHTIANPIQASALLNKGAIVSVGDVSQTIKASGTPQGGTNHTPIPTANLTPSSQLLKSSSGNITQGTGYGVTHFGLYTLGATNVVPKKVRIEVPYPVGTEFVGISNNNYTLVENNQVTGVAVYESNAEFLNYTQLSYFVNYSLPLELNVGTYTASQVDKVTYTWYDDTTTTVSRSGAISSVEVVDSYPNKVNINPNTTENTFSTGIKDQLDFVANVQVQNKQAGALTNQTYEVNIDSNFKAVKIHFPFDRTVTDNQVTQMYYKTNLNNTWQTYTGDVTAFNNKISSISKTQMGLSDDEFITGFKANIGDLSFGYMSSVTTGGAGSNIVGVLGTLDVGSGQVNIVYSIYDDSDKANTLVSSTRTVKEYKSDNMTFMSNSSASYRDVKNPNTVITNVTAGNVFNIKANLRAFVLYHGYKNGIQAIENPDIYLREPANLKINLSSIKVTDQDGNPVAFIVSQHTNSFGETMYTLKTQNSAIGSYFSEDFKEKYLNITYDVQTLVKASGSYQINELMSWGRQDIKPITNIDGLATTIDKYDFNGNGNTTEPMLAVSTNQINIAENKNVLVETFLALKGEAPKGAYVEGDTSNLAYFTPGTEADYTIKITNNGDVPADAMTTYVPIPKTGQSFGSSFQSDAFKWDMTLETAVTLDPAYAGKFQVQYSTDATEANYKTTATYSPSAPSDLSTVRMVRLVALVPIAPAEEIQVLIPLKVNETFGTAVPGKVGTKDIFNPVYEVDSATFKGILPGTKVGAELVIAEIGGFAFVDNNADGLYDPADGDTLVANHEVELYIWNSVTKKYDPVLDNGTPITTTTDANGVYLFDYTKGMNYGNYAVRFVEKTGGVYQYTINNPLDSTRNSDAIIANDIPNPGDTYRGWVINIDPTKPEAKTIGVGFLAYNPPVDLQVSINPTPNQVKVGNTITVNPNVEPDFFDSIKHASSPYTWEIVGSASEQAKATLTTNANGSVTITPAALASGTTTFALQVTIKDAYGNTKTSDPVTITVISNVGPTITTPTLTKYVGDTYNMLEGVSAKDNTNASMTLITSGATPNTTITSNIPNASSQYSTAGTYEVTYVVKDANENSSTVTRVIKVNGMPVINANAQVYTVSDTNIADSVVASASASWQQAGDGVGATPSAQNLVPTYTIVSGPSTTDFSQAGLYKVEYTATNADNKTTTKTVDVLVKNDSLVTDPSNTLMIDATDFSILNADAATLSEAVAKDSTHGQAKAYKQVDDGNGNISIVEVSTSVSVDADELAAINAAPKEGGTYPLTYSLSVDGKTVSKTVTVSVAISTDPLVINLGNEKTLKVGETLSVTPIITPSYWTSIQDSTEAYSWTLVDAGDAEYVTLEDADQEVVRLVGVKKLVNDTVTLQLTIKDKTGRTFSQTVAVKVVTNVPPTIEVEDILAYVGDTKDLTSGLNVTDDDNNSIAVATGTNGNTIITESIPADDMYTTPGTYAVTYDVKDQYDNLATKTITVKVHGLPTLTVNPVVYTLNDTNILDAVMNQASASWVEAQDGVGTSTQTVSIPGPAKAVKENNSIMYEVVAGVNGKTDFSEAGVYQVQFTAINPDGKEVSKTVDILVMPKNTEVDPSGTLYLSAKGFTIDNQDAKDLSAELAKTNGQVAAYKTEKDKDGTIIDYTELTDRVSVDAEQLSVIQAASTKGGIYDLSYTLVDGANSVTKTVKVVVRGTNTPDPVPTPDGNMLSITASDYTISYEEAVRLGNDDAITYGQVESYLFEQPAVFSLFGFITNNTAITITANQQDLRVINGTSISGGVYDLTYTASYTDADSNVTTISTTVKVTVLGGASVLPSTGTNEIEFVAIGGIAIAVAMGIWMSRRDKEQ</sequence>
<dbReference type="OrthoDB" id="2323731at2"/>
<dbReference type="InterPro" id="IPR013783">
    <property type="entry name" value="Ig-like_fold"/>
</dbReference>
<evidence type="ECO:0008006" key="6">
    <source>
        <dbReference type="Google" id="ProtNLM"/>
    </source>
</evidence>
<reference evidence="4 5" key="1">
    <citation type="submission" date="2019-05" db="EMBL/GenBank/DDBJ databases">
        <title>Culicoidintestinum kansasii gen. nov., sp. nov. from the gastrointestinal tract of the biting midge, Culicoides sonorensis.</title>
        <authorList>
            <person name="Neupane S."/>
            <person name="Ghosh A."/>
            <person name="Gunther S."/>
            <person name="Martin K."/>
            <person name="Zurek L."/>
        </authorList>
    </citation>
    <scope>NUCLEOTIDE SEQUENCE [LARGE SCALE GENOMIC DNA]</scope>
    <source>
        <strain evidence="4 5">CS-1</strain>
    </source>
</reference>
<keyword evidence="5" id="KW-1185">Reference proteome</keyword>
<feature type="transmembrane region" description="Helical" evidence="2">
    <location>
        <begin position="2023"/>
        <end position="2040"/>
    </location>
</feature>
<proteinExistence type="predicted"/>
<evidence type="ECO:0000256" key="2">
    <source>
        <dbReference type="SAM" id="Phobius"/>
    </source>
</evidence>
<dbReference type="SUPFAM" id="SSF117074">
    <property type="entry name" value="Hypothetical protein PA1324"/>
    <property type="match status" value="1"/>
</dbReference>
<keyword evidence="2" id="KW-1133">Transmembrane helix</keyword>
<evidence type="ECO:0000313" key="5">
    <source>
        <dbReference type="Proteomes" id="UP000306912"/>
    </source>
</evidence>
<keyword evidence="2" id="KW-0472">Membrane</keyword>
<dbReference type="EMBL" id="VBWP01000003">
    <property type="protein sequence ID" value="TLG75492.1"/>
    <property type="molecule type" value="Genomic_DNA"/>
</dbReference>
<comment type="caution">
    <text evidence="4">The sequence shown here is derived from an EMBL/GenBank/DDBJ whole genome shotgun (WGS) entry which is preliminary data.</text>
</comment>
<feature type="region of interest" description="Disordered" evidence="1">
    <location>
        <begin position="38"/>
        <end position="58"/>
    </location>
</feature>
<dbReference type="Gene3D" id="2.60.40.10">
    <property type="entry name" value="Immunoglobulins"/>
    <property type="match status" value="4"/>
</dbReference>
<dbReference type="Proteomes" id="UP000306912">
    <property type="component" value="Unassembled WGS sequence"/>
</dbReference>
<feature type="signal peptide" evidence="3">
    <location>
        <begin position="1"/>
        <end position="28"/>
    </location>
</feature>
<organism evidence="4 5">
    <name type="scientific">Culicoidibacter larvae</name>
    <dbReference type="NCBI Taxonomy" id="2579976"/>
    <lineage>
        <taxon>Bacteria</taxon>
        <taxon>Bacillati</taxon>
        <taxon>Bacillota</taxon>
        <taxon>Culicoidibacteria</taxon>
        <taxon>Culicoidibacterales</taxon>
        <taxon>Culicoidibacteraceae</taxon>
        <taxon>Culicoidibacter</taxon>
    </lineage>
</organism>